<keyword evidence="5" id="KW-1185">Reference proteome</keyword>
<dbReference type="InterPro" id="IPR036457">
    <property type="entry name" value="PPM-type-like_dom_sf"/>
</dbReference>
<organism evidence="4 5">
    <name type="scientific">Nakamurella leprariae</name>
    <dbReference type="NCBI Taxonomy" id="2803911"/>
    <lineage>
        <taxon>Bacteria</taxon>
        <taxon>Bacillati</taxon>
        <taxon>Actinomycetota</taxon>
        <taxon>Actinomycetes</taxon>
        <taxon>Nakamurellales</taxon>
        <taxon>Nakamurellaceae</taxon>
        <taxon>Nakamurella</taxon>
    </lineage>
</organism>
<proteinExistence type="predicted"/>
<evidence type="ECO:0000313" key="4">
    <source>
        <dbReference type="EMBL" id="MBM9465739.1"/>
    </source>
</evidence>
<dbReference type="EMBL" id="JAERWK010000001">
    <property type="protein sequence ID" value="MBM9465739.1"/>
    <property type="molecule type" value="Genomic_DNA"/>
</dbReference>
<keyword evidence="1" id="KW-0378">Hydrolase</keyword>
<dbReference type="PANTHER" id="PTHR43156">
    <property type="entry name" value="STAGE II SPORULATION PROTEIN E-RELATED"/>
    <property type="match status" value="1"/>
</dbReference>
<dbReference type="InterPro" id="IPR052016">
    <property type="entry name" value="Bact_Sigma-Reg"/>
</dbReference>
<evidence type="ECO:0000313" key="5">
    <source>
        <dbReference type="Proteomes" id="UP000663792"/>
    </source>
</evidence>
<feature type="region of interest" description="Disordered" evidence="2">
    <location>
        <begin position="1"/>
        <end position="60"/>
    </location>
</feature>
<evidence type="ECO:0000256" key="2">
    <source>
        <dbReference type="SAM" id="MobiDB-lite"/>
    </source>
</evidence>
<dbReference type="RefSeq" id="WP_205258693.1">
    <property type="nucleotide sequence ID" value="NZ_JAERWK010000001.1"/>
</dbReference>
<dbReference type="PANTHER" id="PTHR43156:SF2">
    <property type="entry name" value="STAGE II SPORULATION PROTEIN E"/>
    <property type="match status" value="1"/>
</dbReference>
<feature type="compositionally biased region" description="Low complexity" evidence="2">
    <location>
        <begin position="13"/>
        <end position="29"/>
    </location>
</feature>
<sequence>MHQAPSSVVEVDTAAATSTNGTATGSGIALTTGAPGPSEAPRRTSGRSPRSGPAALTRPRIRASLRSSGATPAGHHVATLHLRSPQASGDWCDWFIDHDTLTVTLTTALVRGRAGVSANATARAALRADAGSGAGDHTGDHPADRLGTAFAAAHRELMPRAAFVTAFAASVDAAGRVGFVDAGHGLTLLVRADGTRSLLGTHSLPLGMWEGSTWPVRSVHLQPGDVLLAFNDAVLDLFTGDLAGVPLLAQMVRDEGTPQRVLDRLARAAGRAAADRGRRDGTPAPLLAVCVRRDAVPSAPDARSMQLVAATTRV</sequence>
<feature type="domain" description="PPM-type phosphatase" evidence="3">
    <location>
        <begin position="135"/>
        <end position="277"/>
    </location>
</feature>
<dbReference type="InterPro" id="IPR001932">
    <property type="entry name" value="PPM-type_phosphatase-like_dom"/>
</dbReference>
<dbReference type="Pfam" id="PF07228">
    <property type="entry name" value="SpoIIE"/>
    <property type="match status" value="1"/>
</dbReference>
<gene>
    <name evidence="4" type="ORF">JL106_00420</name>
</gene>
<evidence type="ECO:0000256" key="1">
    <source>
        <dbReference type="ARBA" id="ARBA00022801"/>
    </source>
</evidence>
<protein>
    <submittedName>
        <fullName evidence="4">SpoIIE family protein phosphatase</fullName>
    </submittedName>
</protein>
<dbReference type="AlphaFoldDB" id="A0A938Y9N5"/>
<dbReference type="SUPFAM" id="SSF81606">
    <property type="entry name" value="PP2C-like"/>
    <property type="match status" value="1"/>
</dbReference>
<comment type="caution">
    <text evidence="4">The sequence shown here is derived from an EMBL/GenBank/DDBJ whole genome shotgun (WGS) entry which is preliminary data.</text>
</comment>
<dbReference type="GO" id="GO:0016791">
    <property type="term" value="F:phosphatase activity"/>
    <property type="evidence" value="ECO:0007669"/>
    <property type="project" value="TreeGrafter"/>
</dbReference>
<dbReference type="Gene3D" id="3.60.40.10">
    <property type="entry name" value="PPM-type phosphatase domain"/>
    <property type="match status" value="1"/>
</dbReference>
<accession>A0A938Y9N5</accession>
<dbReference type="Proteomes" id="UP000663792">
    <property type="component" value="Unassembled WGS sequence"/>
</dbReference>
<reference evidence="4" key="1">
    <citation type="submission" date="2021-01" db="EMBL/GenBank/DDBJ databases">
        <title>YIM 132084 draft genome.</title>
        <authorList>
            <person name="An D."/>
        </authorList>
    </citation>
    <scope>NUCLEOTIDE SEQUENCE</scope>
    <source>
        <strain evidence="4">YIM 132084</strain>
    </source>
</reference>
<evidence type="ECO:0000259" key="3">
    <source>
        <dbReference type="Pfam" id="PF07228"/>
    </source>
</evidence>
<name>A0A938Y9N5_9ACTN</name>